<comment type="caution">
    <text evidence="8">The sequence shown here is derived from an EMBL/GenBank/DDBJ whole genome shotgun (WGS) entry which is preliminary data.</text>
</comment>
<evidence type="ECO:0000256" key="5">
    <source>
        <dbReference type="ARBA" id="ARBA00023239"/>
    </source>
</evidence>
<dbReference type="InterPro" id="IPR006157">
    <property type="entry name" value="FolB_dom"/>
</dbReference>
<comment type="similarity">
    <text evidence="3 6">Belongs to the DHNA family.</text>
</comment>
<dbReference type="EMBL" id="JAEKNR010000082">
    <property type="protein sequence ID" value="MBJ7597824.1"/>
    <property type="molecule type" value="Genomic_DNA"/>
</dbReference>
<dbReference type="Proteomes" id="UP000612893">
    <property type="component" value="Unassembled WGS sequence"/>
</dbReference>
<comment type="pathway">
    <text evidence="2 6">Cofactor biosynthesis; tetrahydrofolate biosynthesis; 2-amino-4-hydroxy-6-hydroxymethyl-7,8-dihydropteridine diphosphate from 7,8-dihydroneopterin triphosphate: step 3/4.</text>
</comment>
<dbReference type="GO" id="GO:0005737">
    <property type="term" value="C:cytoplasm"/>
    <property type="evidence" value="ECO:0007669"/>
    <property type="project" value="TreeGrafter"/>
</dbReference>
<evidence type="ECO:0000256" key="4">
    <source>
        <dbReference type="ARBA" id="ARBA00022909"/>
    </source>
</evidence>
<dbReference type="NCBIfam" id="TIGR00526">
    <property type="entry name" value="folB_dom"/>
    <property type="match status" value="1"/>
</dbReference>
<dbReference type="Pfam" id="PF02152">
    <property type="entry name" value="FolB"/>
    <property type="match status" value="1"/>
</dbReference>
<organism evidence="8 9">
    <name type="scientific">Candidatus Nephthysia bennettiae</name>
    <dbReference type="NCBI Taxonomy" id="3127016"/>
    <lineage>
        <taxon>Bacteria</taxon>
        <taxon>Bacillati</taxon>
        <taxon>Candidatus Dormiibacterota</taxon>
        <taxon>Candidatus Dormibacteria</taxon>
        <taxon>Candidatus Dormibacterales</taxon>
        <taxon>Candidatus Dormibacteraceae</taxon>
        <taxon>Candidatus Nephthysia</taxon>
    </lineage>
</organism>
<dbReference type="GO" id="GO:0046654">
    <property type="term" value="P:tetrahydrofolate biosynthetic process"/>
    <property type="evidence" value="ECO:0007669"/>
    <property type="project" value="UniProtKB-UniRule"/>
</dbReference>
<feature type="domain" description="Dihydroneopterin aldolase/epimerase" evidence="7">
    <location>
        <begin position="4"/>
        <end position="115"/>
    </location>
</feature>
<gene>
    <name evidence="8" type="primary">folB</name>
    <name evidence="8" type="ORF">JF922_07030</name>
</gene>
<keyword evidence="9" id="KW-1185">Reference proteome</keyword>
<proteinExistence type="inferred from homology"/>
<dbReference type="PANTHER" id="PTHR42844:SF1">
    <property type="entry name" value="DIHYDRONEOPTERIN ALDOLASE 1-RELATED"/>
    <property type="match status" value="1"/>
</dbReference>
<keyword evidence="5 6" id="KW-0456">Lyase</keyword>
<accession>A0A934K2Q9</accession>
<evidence type="ECO:0000313" key="9">
    <source>
        <dbReference type="Proteomes" id="UP000612893"/>
    </source>
</evidence>
<comment type="catalytic activity">
    <reaction evidence="1 6">
        <text>7,8-dihydroneopterin = 6-hydroxymethyl-7,8-dihydropterin + glycolaldehyde</text>
        <dbReference type="Rhea" id="RHEA:10540"/>
        <dbReference type="ChEBI" id="CHEBI:17001"/>
        <dbReference type="ChEBI" id="CHEBI:17071"/>
        <dbReference type="ChEBI" id="CHEBI:44841"/>
        <dbReference type="EC" id="4.1.2.25"/>
    </reaction>
</comment>
<dbReference type="GO" id="GO:0004150">
    <property type="term" value="F:dihydroneopterin aldolase activity"/>
    <property type="evidence" value="ECO:0007669"/>
    <property type="project" value="UniProtKB-UniRule"/>
</dbReference>
<protein>
    <recommendedName>
        <fullName evidence="6">7,8-dihydroneopterin aldolase</fullName>
        <ecNumber evidence="6">4.1.2.25</ecNumber>
    </recommendedName>
</protein>
<evidence type="ECO:0000313" key="8">
    <source>
        <dbReference type="EMBL" id="MBJ7597824.1"/>
    </source>
</evidence>
<evidence type="ECO:0000256" key="6">
    <source>
        <dbReference type="RuleBase" id="RU362079"/>
    </source>
</evidence>
<evidence type="ECO:0000256" key="3">
    <source>
        <dbReference type="ARBA" id="ARBA00005708"/>
    </source>
</evidence>
<dbReference type="GO" id="GO:0046656">
    <property type="term" value="P:folic acid biosynthetic process"/>
    <property type="evidence" value="ECO:0007669"/>
    <property type="project" value="UniProtKB-UniRule"/>
</dbReference>
<comment type="function">
    <text evidence="6">Catalyzes the conversion of 7,8-dihydroneopterin to 6-hydroxymethyl-7,8-dihydropterin.</text>
</comment>
<sequence length="117" mass="13149">MDRLLLEGMTFFGRHGALPAERELGARFSVDVVLEAELAEAGRSDRLQDTLDYVRAYEVVQEVVEGQPCLLLEAVAERIAGRLLSLQRVRRATVTVRKRPPLEGEFRAFGVEVTRPL</sequence>
<dbReference type="InterPro" id="IPR006156">
    <property type="entry name" value="Dihydroneopterin_aldolase"/>
</dbReference>
<dbReference type="AlphaFoldDB" id="A0A934K2Q9"/>
<dbReference type="CDD" id="cd00534">
    <property type="entry name" value="DHNA_DHNTPE"/>
    <property type="match status" value="1"/>
</dbReference>
<dbReference type="InterPro" id="IPR043133">
    <property type="entry name" value="GTP-CH-I_C/QueF"/>
</dbReference>
<evidence type="ECO:0000256" key="2">
    <source>
        <dbReference type="ARBA" id="ARBA00005013"/>
    </source>
</evidence>
<dbReference type="EC" id="4.1.2.25" evidence="6"/>
<dbReference type="RefSeq" id="WP_338200347.1">
    <property type="nucleotide sequence ID" value="NZ_JAEKNR010000082.1"/>
</dbReference>
<name>A0A934K2Q9_9BACT</name>
<dbReference type="PANTHER" id="PTHR42844">
    <property type="entry name" value="DIHYDRONEOPTERIN ALDOLASE 1-RELATED"/>
    <property type="match status" value="1"/>
</dbReference>
<evidence type="ECO:0000259" key="7">
    <source>
        <dbReference type="SMART" id="SM00905"/>
    </source>
</evidence>
<dbReference type="SMART" id="SM00905">
    <property type="entry name" value="FolB"/>
    <property type="match status" value="1"/>
</dbReference>
<dbReference type="NCBIfam" id="TIGR00525">
    <property type="entry name" value="folB"/>
    <property type="match status" value="1"/>
</dbReference>
<evidence type="ECO:0000256" key="1">
    <source>
        <dbReference type="ARBA" id="ARBA00001353"/>
    </source>
</evidence>
<dbReference type="Gene3D" id="3.30.1130.10">
    <property type="match status" value="1"/>
</dbReference>
<reference evidence="8" key="1">
    <citation type="submission" date="2020-10" db="EMBL/GenBank/DDBJ databases">
        <title>Ca. Dormibacterota MAGs.</title>
        <authorList>
            <person name="Montgomery K."/>
        </authorList>
    </citation>
    <scope>NUCLEOTIDE SEQUENCE [LARGE SCALE GENOMIC DNA]</scope>
    <source>
        <strain evidence="8">SC8812_S17_10</strain>
    </source>
</reference>
<keyword evidence="4 6" id="KW-0289">Folate biosynthesis</keyword>
<dbReference type="SUPFAM" id="SSF55620">
    <property type="entry name" value="Tetrahydrobiopterin biosynthesis enzymes-like"/>
    <property type="match status" value="1"/>
</dbReference>